<name>A0ABU9TUF0_9GAMM</name>
<comment type="caution">
    <text evidence="4">The sequence shown here is derived from an EMBL/GenBank/DDBJ whole genome shotgun (WGS) entry which is preliminary data.</text>
</comment>
<dbReference type="PANTHER" id="PTHR45138">
    <property type="entry name" value="REGULATORY COMPONENTS OF SENSORY TRANSDUCTION SYSTEM"/>
    <property type="match status" value="1"/>
</dbReference>
<dbReference type="Gene3D" id="3.40.50.2300">
    <property type="match status" value="1"/>
</dbReference>
<organism evidence="4 5">
    <name type="scientific">Neptuniibacter pectenicola</name>
    <dbReference type="NCBI Taxonomy" id="1806669"/>
    <lineage>
        <taxon>Bacteria</taxon>
        <taxon>Pseudomonadati</taxon>
        <taxon>Pseudomonadota</taxon>
        <taxon>Gammaproteobacteria</taxon>
        <taxon>Oceanospirillales</taxon>
        <taxon>Oceanospirillaceae</taxon>
        <taxon>Neptuniibacter</taxon>
    </lineage>
</organism>
<dbReference type="SMART" id="SM00267">
    <property type="entry name" value="GGDEF"/>
    <property type="match status" value="1"/>
</dbReference>
<proteinExistence type="predicted"/>
<keyword evidence="4" id="KW-0548">Nucleotidyltransferase</keyword>
<dbReference type="EMBL" id="JBBMRA010000013">
    <property type="protein sequence ID" value="MEM5537329.1"/>
    <property type="molecule type" value="Genomic_DNA"/>
</dbReference>
<keyword evidence="5" id="KW-1185">Reference proteome</keyword>
<dbReference type="InterPro" id="IPR050469">
    <property type="entry name" value="Diguanylate_Cyclase"/>
</dbReference>
<dbReference type="Gene3D" id="3.40.30.10">
    <property type="entry name" value="Glutaredoxin"/>
    <property type="match status" value="1"/>
</dbReference>
<evidence type="ECO:0000259" key="3">
    <source>
        <dbReference type="PROSITE" id="PS50887"/>
    </source>
</evidence>
<evidence type="ECO:0000313" key="4">
    <source>
        <dbReference type="EMBL" id="MEM5537329.1"/>
    </source>
</evidence>
<dbReference type="EC" id="2.7.7.65" evidence="1"/>
<dbReference type="CDD" id="cd01949">
    <property type="entry name" value="GGDEF"/>
    <property type="match status" value="1"/>
</dbReference>
<dbReference type="Gene3D" id="3.30.70.270">
    <property type="match status" value="1"/>
</dbReference>
<dbReference type="InterPro" id="IPR000160">
    <property type="entry name" value="GGDEF_dom"/>
</dbReference>
<reference evidence="4 5" key="1">
    <citation type="submission" date="2024-03" db="EMBL/GenBank/DDBJ databases">
        <title>Community enrichment and isolation of bacterial strains for fucoidan degradation.</title>
        <authorList>
            <person name="Sichert A."/>
        </authorList>
    </citation>
    <scope>NUCLEOTIDE SEQUENCE [LARGE SCALE GENOMIC DNA]</scope>
    <source>
        <strain evidence="4 5">AS76</strain>
    </source>
</reference>
<evidence type="ECO:0000256" key="2">
    <source>
        <dbReference type="ARBA" id="ARBA00034247"/>
    </source>
</evidence>
<gene>
    <name evidence="4" type="ORF">WNY58_13110</name>
</gene>
<protein>
    <recommendedName>
        <fullName evidence="1">diguanylate cyclase</fullName>
        <ecNumber evidence="1">2.7.7.65</ecNumber>
    </recommendedName>
</protein>
<evidence type="ECO:0000313" key="5">
    <source>
        <dbReference type="Proteomes" id="UP001449225"/>
    </source>
</evidence>
<keyword evidence="4" id="KW-0808">Transferase</keyword>
<evidence type="ECO:0000256" key="1">
    <source>
        <dbReference type="ARBA" id="ARBA00012528"/>
    </source>
</evidence>
<dbReference type="NCBIfam" id="TIGR00254">
    <property type="entry name" value="GGDEF"/>
    <property type="match status" value="1"/>
</dbReference>
<comment type="catalytic activity">
    <reaction evidence="2">
        <text>2 GTP = 3',3'-c-di-GMP + 2 diphosphate</text>
        <dbReference type="Rhea" id="RHEA:24898"/>
        <dbReference type="ChEBI" id="CHEBI:33019"/>
        <dbReference type="ChEBI" id="CHEBI:37565"/>
        <dbReference type="ChEBI" id="CHEBI:58805"/>
        <dbReference type="EC" id="2.7.7.65"/>
    </reaction>
</comment>
<dbReference type="InterPro" id="IPR029787">
    <property type="entry name" value="Nucleotide_cyclase"/>
</dbReference>
<dbReference type="Pfam" id="PF00990">
    <property type="entry name" value="GGDEF"/>
    <property type="match status" value="1"/>
</dbReference>
<dbReference type="GO" id="GO:0052621">
    <property type="term" value="F:diguanylate cyclase activity"/>
    <property type="evidence" value="ECO:0007669"/>
    <property type="project" value="UniProtKB-EC"/>
</dbReference>
<dbReference type="InterPro" id="IPR011006">
    <property type="entry name" value="CheY-like_superfamily"/>
</dbReference>
<dbReference type="SUPFAM" id="SSF52833">
    <property type="entry name" value="Thioredoxin-like"/>
    <property type="match status" value="1"/>
</dbReference>
<dbReference type="SUPFAM" id="SSF52172">
    <property type="entry name" value="CheY-like"/>
    <property type="match status" value="1"/>
</dbReference>
<dbReference type="Pfam" id="PF01323">
    <property type="entry name" value="DSBA"/>
    <property type="match status" value="1"/>
</dbReference>
<dbReference type="CDD" id="cd02972">
    <property type="entry name" value="DsbA_family"/>
    <property type="match status" value="1"/>
</dbReference>
<accession>A0ABU9TUF0</accession>
<dbReference type="PANTHER" id="PTHR45138:SF9">
    <property type="entry name" value="DIGUANYLATE CYCLASE DGCM-RELATED"/>
    <property type="match status" value="1"/>
</dbReference>
<dbReference type="SUPFAM" id="SSF55073">
    <property type="entry name" value="Nucleotide cyclase"/>
    <property type="match status" value="1"/>
</dbReference>
<dbReference type="InterPro" id="IPR043128">
    <property type="entry name" value="Rev_trsase/Diguanyl_cyclase"/>
</dbReference>
<feature type="domain" description="GGDEF" evidence="3">
    <location>
        <begin position="366"/>
        <end position="503"/>
    </location>
</feature>
<dbReference type="InterPro" id="IPR001853">
    <property type="entry name" value="DSBA-like_thioredoxin_dom"/>
</dbReference>
<dbReference type="InterPro" id="IPR036249">
    <property type="entry name" value="Thioredoxin-like_sf"/>
</dbReference>
<dbReference type="RefSeq" id="WP_342854747.1">
    <property type="nucleotide sequence ID" value="NZ_JBBMRA010000013.1"/>
</dbReference>
<dbReference type="PROSITE" id="PS50887">
    <property type="entry name" value="GGDEF"/>
    <property type="match status" value="1"/>
</dbReference>
<dbReference type="Proteomes" id="UP001449225">
    <property type="component" value="Unassembled WGS sequence"/>
</dbReference>
<sequence length="510" mass="57467">MLQYTVYADLNCPFCYALHEQLNQFGLLPQVDWRLVEHAPDIAIYNKTAENQAELASDVFVVRSRVPNINVALPQKRSDSHFASLCVIQAAEHDLAKSIKLRHLLYRALWVEGLDIADVPVIYDCLIAAGLPAEVTIEEAQENTLSQWQNSWEAGNFNLRMPVISSSDGRTSIGLPSPDDLQSFFKGEEISIQEVRGEIHPRVLQQTIAIYCDHDLDNIWPLIASLRNDYNILLPSNLAELKRLLHEDHPALLLLSTEQQWDSMFSLCRDITSNQDELSVPVAFINQEIDDRLELDAYKAGASDFMALSRSEAVLQSRIQLLMQMKQSQDKLARSARIDGLTQVNNRREFERSLETEWRRAQRSKRSLVLLMLDVDHFKAFNDKYGHLAGDGCLRTVAQTIKKTVQRAEDTVYRYGGEEFAVLLPESNLEGADILAEKIRKNIEALQIAHTAASTAPVVTVSIGIASYKPSEELCPNELIERADQALYQAKARGRNQVVKAEKTTALASK</sequence>